<gene>
    <name evidence="6" type="primary">perR</name>
    <name evidence="6" type="ORF">LMG27177_06138</name>
</gene>
<evidence type="ECO:0000313" key="7">
    <source>
        <dbReference type="Proteomes" id="UP000494252"/>
    </source>
</evidence>
<dbReference type="GO" id="GO:0003700">
    <property type="term" value="F:DNA-binding transcription factor activity"/>
    <property type="evidence" value="ECO:0007669"/>
    <property type="project" value="InterPro"/>
</dbReference>
<dbReference type="GO" id="GO:0043565">
    <property type="term" value="F:sequence-specific DNA binding"/>
    <property type="evidence" value="ECO:0007669"/>
    <property type="project" value="TreeGrafter"/>
</dbReference>
<reference evidence="6 7" key="1">
    <citation type="submission" date="2020-04" db="EMBL/GenBank/DDBJ databases">
        <authorList>
            <person name="De Canck E."/>
        </authorList>
    </citation>
    <scope>NUCLEOTIDE SEQUENCE [LARGE SCALE GENOMIC DNA]</scope>
    <source>
        <strain evidence="6 7">LMG 27177</strain>
    </source>
</reference>
<dbReference type="Gene3D" id="1.10.10.10">
    <property type="entry name" value="Winged helix-like DNA-binding domain superfamily/Winged helix DNA-binding domain"/>
    <property type="match status" value="1"/>
</dbReference>
<dbReference type="SUPFAM" id="SSF53850">
    <property type="entry name" value="Periplasmic binding protein-like II"/>
    <property type="match status" value="1"/>
</dbReference>
<dbReference type="EMBL" id="CADIKI010000023">
    <property type="protein sequence ID" value="CAB3806624.1"/>
    <property type="molecule type" value="Genomic_DNA"/>
</dbReference>
<evidence type="ECO:0000256" key="3">
    <source>
        <dbReference type="ARBA" id="ARBA00023125"/>
    </source>
</evidence>
<evidence type="ECO:0000313" key="6">
    <source>
        <dbReference type="EMBL" id="CAB3806624.1"/>
    </source>
</evidence>
<dbReference type="Pfam" id="PF03466">
    <property type="entry name" value="LysR_substrate"/>
    <property type="match status" value="1"/>
</dbReference>
<keyword evidence="2" id="KW-0805">Transcription regulation</keyword>
<sequence>MSLRRGIPSLTALQAFEASARHQSFSKAAAELQQTHGAICKKVNELEASLGVELFRRVSQRLVLTDAGADYAHRIRVNLEQIRQDTQQLVADRERSTLRVAVGVTFGAQWLVPRLPGFHRAQPNIQVRLTGRDQPTYFHDLNFDAAIHFEQSPLPGLASKVLMADDEVWMVASPSMADELATQNIVAMPWIHTRDLPAAWMTWSEAAAHEATEHTPREGSDHSFDFFIMAIRAAVAGLGLALLPRVLIEQELALGQLVRIGGYAAINAQKTYLMFPEQRRDWAPFVAFAAWLDEEMTRYRAQRRALPEEALQR</sequence>
<comment type="similarity">
    <text evidence="1">Belongs to the LysR transcriptional regulatory family.</text>
</comment>
<dbReference type="Gene3D" id="3.40.190.10">
    <property type="entry name" value="Periplasmic binding protein-like II"/>
    <property type="match status" value="2"/>
</dbReference>
<dbReference type="InterPro" id="IPR005119">
    <property type="entry name" value="LysR_subst-bd"/>
</dbReference>
<dbReference type="RefSeq" id="WP_175165257.1">
    <property type="nucleotide sequence ID" value="NZ_CADIKI010000023.1"/>
</dbReference>
<feature type="domain" description="HTH lysR-type" evidence="5">
    <location>
        <begin position="8"/>
        <end position="65"/>
    </location>
</feature>
<dbReference type="PANTHER" id="PTHR30537">
    <property type="entry name" value="HTH-TYPE TRANSCRIPTIONAL REGULATOR"/>
    <property type="match status" value="1"/>
</dbReference>
<dbReference type="InterPro" id="IPR036388">
    <property type="entry name" value="WH-like_DNA-bd_sf"/>
</dbReference>
<organism evidence="6 7">
    <name type="scientific">Paraburkholderia fynbosensis</name>
    <dbReference type="NCBI Taxonomy" id="1200993"/>
    <lineage>
        <taxon>Bacteria</taxon>
        <taxon>Pseudomonadati</taxon>
        <taxon>Pseudomonadota</taxon>
        <taxon>Betaproteobacteria</taxon>
        <taxon>Burkholderiales</taxon>
        <taxon>Burkholderiaceae</taxon>
        <taxon>Paraburkholderia</taxon>
    </lineage>
</organism>
<dbReference type="InterPro" id="IPR058163">
    <property type="entry name" value="LysR-type_TF_proteobact-type"/>
</dbReference>
<dbReference type="Pfam" id="PF00126">
    <property type="entry name" value="HTH_1"/>
    <property type="match status" value="1"/>
</dbReference>
<accession>A0A6J5GUX0</accession>
<evidence type="ECO:0000256" key="1">
    <source>
        <dbReference type="ARBA" id="ARBA00009437"/>
    </source>
</evidence>
<dbReference type="PANTHER" id="PTHR30537:SF26">
    <property type="entry name" value="GLYCINE CLEAVAGE SYSTEM TRANSCRIPTIONAL ACTIVATOR"/>
    <property type="match status" value="1"/>
</dbReference>
<protein>
    <submittedName>
        <fullName evidence="6">HTH-type transcriptional regulator PerR</fullName>
    </submittedName>
</protein>
<dbReference type="AlphaFoldDB" id="A0A6J5GUX0"/>
<dbReference type="Proteomes" id="UP000494252">
    <property type="component" value="Unassembled WGS sequence"/>
</dbReference>
<evidence type="ECO:0000256" key="4">
    <source>
        <dbReference type="ARBA" id="ARBA00023163"/>
    </source>
</evidence>
<name>A0A6J5GUX0_9BURK</name>
<dbReference type="PROSITE" id="PS50931">
    <property type="entry name" value="HTH_LYSR"/>
    <property type="match status" value="1"/>
</dbReference>
<dbReference type="InterPro" id="IPR000847">
    <property type="entry name" value="LysR_HTH_N"/>
</dbReference>
<evidence type="ECO:0000259" key="5">
    <source>
        <dbReference type="PROSITE" id="PS50931"/>
    </source>
</evidence>
<dbReference type="GO" id="GO:0006351">
    <property type="term" value="P:DNA-templated transcription"/>
    <property type="evidence" value="ECO:0007669"/>
    <property type="project" value="TreeGrafter"/>
</dbReference>
<evidence type="ECO:0000256" key="2">
    <source>
        <dbReference type="ARBA" id="ARBA00023015"/>
    </source>
</evidence>
<keyword evidence="7" id="KW-1185">Reference proteome</keyword>
<dbReference type="SUPFAM" id="SSF46785">
    <property type="entry name" value="Winged helix' DNA-binding domain"/>
    <property type="match status" value="1"/>
</dbReference>
<proteinExistence type="inferred from homology"/>
<dbReference type="InterPro" id="IPR036390">
    <property type="entry name" value="WH_DNA-bd_sf"/>
</dbReference>
<keyword evidence="4" id="KW-0804">Transcription</keyword>
<keyword evidence="3" id="KW-0238">DNA-binding</keyword>